<proteinExistence type="predicted"/>
<evidence type="ECO:0000313" key="2">
    <source>
        <dbReference type="EMBL" id="VAX34435.1"/>
    </source>
</evidence>
<protein>
    <recommendedName>
        <fullName evidence="1">Glycosyltransferase Maf N-terminal domain-containing protein</fullName>
    </recommendedName>
</protein>
<reference evidence="2" key="1">
    <citation type="submission" date="2018-06" db="EMBL/GenBank/DDBJ databases">
        <authorList>
            <person name="Zhirakovskaya E."/>
        </authorList>
    </citation>
    <scope>NUCLEOTIDE SEQUENCE</scope>
</reference>
<evidence type="ECO:0000259" key="1">
    <source>
        <dbReference type="Pfam" id="PF20157"/>
    </source>
</evidence>
<accession>A0A3B1DRM3</accession>
<sequence>MIFNDNIEVLGTINPKLAGLIVSARKRDGLQILTTRNGLPCIKAGNVTLHSLYNPLKEAESWVEHYREEIEKASLICVFGFGLGYNIQELCKTTEVDVVVFEPRVDILKTAFELMDLTPVLSRIRFITGDEIPRIKKGFVVLEHKPSVNLNPEYFEKIRSRLNVLKNIKKGLKIMVVGPIYGGSLPIAGYCANALSNLGHEVDFVDNSRYEEVLLSIDSITGNKVHQDRLREMFVSFASEAVIARCGETKPDLVFVLAQAPLIESSLQKLRDIKVPTAFWFIEDFRLMSYWQRVAPFYDYFFTIQRGQFFESLKGIGVKNFSCLPLAASVDIHRKTGLSGDEFKIYGSDVSFVGAGYHNRRKFFEGLLDFDFKIWGNEWDLNS</sequence>
<gene>
    <name evidence="2" type="ORF">MNBD_NITROSPIRAE03-516</name>
</gene>
<name>A0A3B1DRM3_9ZZZZ</name>
<organism evidence="2">
    <name type="scientific">hydrothermal vent metagenome</name>
    <dbReference type="NCBI Taxonomy" id="652676"/>
    <lineage>
        <taxon>unclassified sequences</taxon>
        <taxon>metagenomes</taxon>
        <taxon>ecological metagenomes</taxon>
    </lineage>
</organism>
<dbReference type="EMBL" id="UOGI01000316">
    <property type="protein sequence ID" value="VAX34435.1"/>
    <property type="molecule type" value="Genomic_DNA"/>
</dbReference>
<feature type="non-terminal residue" evidence="2">
    <location>
        <position position="383"/>
    </location>
</feature>
<feature type="domain" description="Glycosyltransferase Maf N-terminal" evidence="1">
    <location>
        <begin position="64"/>
        <end position="125"/>
    </location>
</feature>
<dbReference type="Pfam" id="PF20157">
    <property type="entry name" value="Maf_flag10_N"/>
    <property type="match status" value="1"/>
</dbReference>
<dbReference type="AlphaFoldDB" id="A0A3B1DRM3"/>
<dbReference type="InterPro" id="IPR045376">
    <property type="entry name" value="Maf_N"/>
</dbReference>